<comment type="caution">
    <text evidence="3">The sequence shown here is derived from an EMBL/GenBank/DDBJ whole genome shotgun (WGS) entry which is preliminary data.</text>
</comment>
<evidence type="ECO:0000313" key="3">
    <source>
        <dbReference type="EMBL" id="KAA1421276.1"/>
    </source>
</evidence>
<proteinExistence type="predicted"/>
<dbReference type="InterPro" id="IPR011042">
    <property type="entry name" value="6-blade_b-propeller_TolB-like"/>
</dbReference>
<protein>
    <submittedName>
        <fullName evidence="3">Uncharacterized protein</fullName>
    </submittedName>
</protein>
<name>A0A5B1LLG6_9ACTN</name>
<dbReference type="SUPFAM" id="SSF63829">
    <property type="entry name" value="Calcium-dependent phosphotriesterase"/>
    <property type="match status" value="1"/>
</dbReference>
<dbReference type="CDD" id="cd05819">
    <property type="entry name" value="NHL"/>
    <property type="match status" value="1"/>
</dbReference>
<dbReference type="PROSITE" id="PS51125">
    <property type="entry name" value="NHL"/>
    <property type="match status" value="2"/>
</dbReference>
<organism evidence="3 4">
    <name type="scientific">Nocardioides humilatus</name>
    <dbReference type="NCBI Taxonomy" id="2607660"/>
    <lineage>
        <taxon>Bacteria</taxon>
        <taxon>Bacillati</taxon>
        <taxon>Actinomycetota</taxon>
        <taxon>Actinomycetes</taxon>
        <taxon>Propionibacteriales</taxon>
        <taxon>Nocardioidaceae</taxon>
        <taxon>Nocardioides</taxon>
    </lineage>
</organism>
<dbReference type="InterPro" id="IPR001258">
    <property type="entry name" value="NHL_repeat"/>
</dbReference>
<sequence length="568" mass="58881">MIRRSDPGHAGYPASESQGVWARVWIVKIRSLAGLCSAVVVSALVSVVVPSPGAVADPPGATFTVLGQPNNSSDSLATRCAGADARFNRHDFGGGFATAGPTGVVVTPSGRLFALDDGGQRVLSWPDADALSSCQAADKVIGTGNLNGPEGLTVGPDDTVYVADTLQHVVQIYTPDGFGDYPATPQVVLGESYVSGTDGGHFDYPRGLTLDDDGRLLVADDYNNKIKIFYPPFTNGQFADDSIGAGNNGGFNAPKDIAFAGGSLFVADFYNQRVLRFPGPFDNPATTYTADASFLGVSQPVNLTVGGDGTLFVTDGGNGGAPSVKSFPGATIGGSQNVWTEEYTFGGLLTGPSPDNGAQPEPLGVAVTPAGRLIVADYAGYRLVIETPANVGGGFEVVTTTLLHEYVQTAYKAQLTASGGNGRVKWSLTGVGFLPSGMKLSRSGKVTGRPTEPGTYTFEVLAQDATKPTPQTDTGMVTIEILPMEIYFNDPSGDVGEAYKAQVRSFGGKGVKYSLIGGALPPGLKMSPTGKITGKPLEAGTFSVDVYAVDKGTPQNSAHTSFDIHILP</sequence>
<dbReference type="Proteomes" id="UP000325003">
    <property type="component" value="Unassembled WGS sequence"/>
</dbReference>
<dbReference type="Gene3D" id="2.40.10.500">
    <property type="match status" value="2"/>
</dbReference>
<dbReference type="GO" id="GO:0005975">
    <property type="term" value="P:carbohydrate metabolic process"/>
    <property type="evidence" value="ECO:0007669"/>
    <property type="project" value="UniProtKB-ARBA"/>
</dbReference>
<dbReference type="PANTHER" id="PTHR24104:SF25">
    <property type="entry name" value="PROTEIN LIN-41"/>
    <property type="match status" value="1"/>
</dbReference>
<keyword evidence="4" id="KW-1185">Reference proteome</keyword>
<reference evidence="3 4" key="1">
    <citation type="submission" date="2019-09" db="EMBL/GenBank/DDBJ databases">
        <title>Nocardioides panacisoli sp. nov., isolated from the soil of a ginseng field.</title>
        <authorList>
            <person name="Cho C."/>
        </authorList>
    </citation>
    <scope>NUCLEOTIDE SEQUENCE [LARGE SCALE GENOMIC DNA]</scope>
    <source>
        <strain evidence="3 4">BN130099</strain>
    </source>
</reference>
<dbReference type="AlphaFoldDB" id="A0A5B1LLG6"/>
<dbReference type="CDD" id="cd11304">
    <property type="entry name" value="Cadherin_repeat"/>
    <property type="match status" value="1"/>
</dbReference>
<dbReference type="InterPro" id="IPR013783">
    <property type="entry name" value="Ig-like_fold"/>
</dbReference>
<dbReference type="Pfam" id="PF05345">
    <property type="entry name" value="He_PIG"/>
    <property type="match status" value="2"/>
</dbReference>
<dbReference type="Gene3D" id="2.120.10.30">
    <property type="entry name" value="TolB, C-terminal domain"/>
    <property type="match status" value="1"/>
</dbReference>
<evidence type="ECO:0000256" key="1">
    <source>
        <dbReference type="ARBA" id="ARBA00022737"/>
    </source>
</evidence>
<feature type="repeat" description="NHL" evidence="2">
    <location>
        <begin position="194"/>
        <end position="232"/>
    </location>
</feature>
<feature type="repeat" description="NHL" evidence="2">
    <location>
        <begin position="140"/>
        <end position="176"/>
    </location>
</feature>
<gene>
    <name evidence="3" type="ORF">F0U44_02905</name>
</gene>
<dbReference type="EMBL" id="VUJV01000001">
    <property type="protein sequence ID" value="KAA1421276.1"/>
    <property type="molecule type" value="Genomic_DNA"/>
</dbReference>
<dbReference type="PANTHER" id="PTHR24104">
    <property type="entry name" value="E3 UBIQUITIN-PROTEIN LIGASE NHLRC1-RELATED"/>
    <property type="match status" value="1"/>
</dbReference>
<dbReference type="InterPro" id="IPR050952">
    <property type="entry name" value="TRIM-NHL_E3_ligases"/>
</dbReference>
<evidence type="ECO:0000256" key="2">
    <source>
        <dbReference type="PROSITE-ProRule" id="PRU00504"/>
    </source>
</evidence>
<keyword evidence="1" id="KW-0677">Repeat</keyword>
<dbReference type="Gene3D" id="2.60.40.10">
    <property type="entry name" value="Immunoglobulins"/>
    <property type="match status" value="2"/>
</dbReference>
<reference evidence="3 4" key="2">
    <citation type="submission" date="2019-09" db="EMBL/GenBank/DDBJ databases">
        <authorList>
            <person name="Jin C."/>
        </authorList>
    </citation>
    <scope>NUCLEOTIDE SEQUENCE [LARGE SCALE GENOMIC DNA]</scope>
    <source>
        <strain evidence="3 4">BN130099</strain>
    </source>
</reference>
<dbReference type="GO" id="GO:0008270">
    <property type="term" value="F:zinc ion binding"/>
    <property type="evidence" value="ECO:0007669"/>
    <property type="project" value="UniProtKB-KW"/>
</dbReference>
<accession>A0A5B1LLG6</accession>
<dbReference type="Pfam" id="PF01436">
    <property type="entry name" value="NHL"/>
    <property type="match status" value="1"/>
</dbReference>
<evidence type="ECO:0000313" key="4">
    <source>
        <dbReference type="Proteomes" id="UP000325003"/>
    </source>
</evidence>